<feature type="compositionally biased region" description="Low complexity" evidence="1">
    <location>
        <begin position="169"/>
        <end position="181"/>
    </location>
</feature>
<accession>A0A9P4LKS6</accession>
<gene>
    <name evidence="2" type="ORF">EK21DRAFT_70865</name>
</gene>
<dbReference type="EMBL" id="ML978219">
    <property type="protein sequence ID" value="KAF2027932.1"/>
    <property type="molecule type" value="Genomic_DNA"/>
</dbReference>
<dbReference type="OrthoDB" id="2555634at2759"/>
<keyword evidence="3" id="KW-1185">Reference proteome</keyword>
<feature type="compositionally biased region" description="Low complexity" evidence="1">
    <location>
        <begin position="91"/>
        <end position="114"/>
    </location>
</feature>
<dbReference type="InterPro" id="IPR018800">
    <property type="entry name" value="PRCC"/>
</dbReference>
<protein>
    <recommendedName>
        <fullName evidence="4">Mitotic checkpoint regulator, MAD2B-interacting-domain-containing protein</fullName>
    </recommendedName>
</protein>
<dbReference type="PANTHER" id="PTHR13621:SF2">
    <property type="entry name" value="PROLINE-RICH PROTEIN PRCC"/>
    <property type="match status" value="1"/>
</dbReference>
<proteinExistence type="predicted"/>
<dbReference type="Proteomes" id="UP000799777">
    <property type="component" value="Unassembled WGS sequence"/>
</dbReference>
<dbReference type="PANTHER" id="PTHR13621">
    <property type="entry name" value="PROLINE-RICH PROTEIN PRCC"/>
    <property type="match status" value="1"/>
</dbReference>
<dbReference type="AlphaFoldDB" id="A0A9P4LKS6"/>
<name>A0A9P4LKS6_9PLEO</name>
<sequence>MNLIAYSDSESDGESAPAPKPPLKQVPKPSFPKVVDRSNPGRIKVNLPGASQSHTPKDDIEADAPPAKKPRLGGASAFGGFNAMLPAPKKAAPTAVTAGAPLGKRGLGKGLAAGKNEEAKAHTPLEVPDEESKPAPKPTTPRFVPMSVGKGKKKKPTAARPPATSSVDAAPGSSTTSTPSSAPAPTPVQPARKPKVSLFGVSQATAALDSGPSTGTYEPMLYGADDPDTAGAQAAGDTFDQSFAHQRPSGVVSTMPSNDLTNIASDLQLSEAERRQLFGKRGKEADFSAARIVEFNTDTEYAHNEKLRQQGEQIQHNALKSISGTGKNSLRSLVSSAVTQKDALEEHFATGYRNKKEAGNKYGW</sequence>
<dbReference type="GO" id="GO:0005634">
    <property type="term" value="C:nucleus"/>
    <property type="evidence" value="ECO:0007669"/>
    <property type="project" value="TreeGrafter"/>
</dbReference>
<dbReference type="Pfam" id="PF10253">
    <property type="entry name" value="PRCC"/>
    <property type="match status" value="1"/>
</dbReference>
<feature type="compositionally biased region" description="Polar residues" evidence="1">
    <location>
        <begin position="200"/>
        <end position="216"/>
    </location>
</feature>
<reference evidence="2" key="1">
    <citation type="journal article" date="2020" name="Stud. Mycol.">
        <title>101 Dothideomycetes genomes: a test case for predicting lifestyles and emergence of pathogens.</title>
        <authorList>
            <person name="Haridas S."/>
            <person name="Albert R."/>
            <person name="Binder M."/>
            <person name="Bloem J."/>
            <person name="Labutti K."/>
            <person name="Salamov A."/>
            <person name="Andreopoulos B."/>
            <person name="Baker S."/>
            <person name="Barry K."/>
            <person name="Bills G."/>
            <person name="Bluhm B."/>
            <person name="Cannon C."/>
            <person name="Castanera R."/>
            <person name="Culley D."/>
            <person name="Daum C."/>
            <person name="Ezra D."/>
            <person name="Gonzalez J."/>
            <person name="Henrissat B."/>
            <person name="Kuo A."/>
            <person name="Liang C."/>
            <person name="Lipzen A."/>
            <person name="Lutzoni F."/>
            <person name="Magnuson J."/>
            <person name="Mondo S."/>
            <person name="Nolan M."/>
            <person name="Ohm R."/>
            <person name="Pangilinan J."/>
            <person name="Park H.-J."/>
            <person name="Ramirez L."/>
            <person name="Alfaro M."/>
            <person name="Sun H."/>
            <person name="Tritt A."/>
            <person name="Yoshinaga Y."/>
            <person name="Zwiers L.-H."/>
            <person name="Turgeon B."/>
            <person name="Goodwin S."/>
            <person name="Spatafora J."/>
            <person name="Crous P."/>
            <person name="Grigoriev I."/>
        </authorList>
    </citation>
    <scope>NUCLEOTIDE SEQUENCE</scope>
    <source>
        <strain evidence="2">CBS 110217</strain>
    </source>
</reference>
<evidence type="ECO:0000256" key="1">
    <source>
        <dbReference type="SAM" id="MobiDB-lite"/>
    </source>
</evidence>
<feature type="region of interest" description="Disordered" evidence="1">
    <location>
        <begin position="91"/>
        <end position="234"/>
    </location>
</feature>
<feature type="region of interest" description="Disordered" evidence="1">
    <location>
        <begin position="1"/>
        <end position="78"/>
    </location>
</feature>
<comment type="caution">
    <text evidence="2">The sequence shown here is derived from an EMBL/GenBank/DDBJ whole genome shotgun (WGS) entry which is preliminary data.</text>
</comment>
<evidence type="ECO:0000313" key="3">
    <source>
        <dbReference type="Proteomes" id="UP000799777"/>
    </source>
</evidence>
<evidence type="ECO:0000313" key="2">
    <source>
        <dbReference type="EMBL" id="KAF2027932.1"/>
    </source>
</evidence>
<organism evidence="2 3">
    <name type="scientific">Setomelanomma holmii</name>
    <dbReference type="NCBI Taxonomy" id="210430"/>
    <lineage>
        <taxon>Eukaryota</taxon>
        <taxon>Fungi</taxon>
        <taxon>Dikarya</taxon>
        <taxon>Ascomycota</taxon>
        <taxon>Pezizomycotina</taxon>
        <taxon>Dothideomycetes</taxon>
        <taxon>Pleosporomycetidae</taxon>
        <taxon>Pleosporales</taxon>
        <taxon>Pleosporineae</taxon>
        <taxon>Phaeosphaeriaceae</taxon>
        <taxon>Setomelanomma</taxon>
    </lineage>
</organism>
<evidence type="ECO:0008006" key="4">
    <source>
        <dbReference type="Google" id="ProtNLM"/>
    </source>
</evidence>